<dbReference type="AlphaFoldDB" id="A0A8J4PTM9"/>
<keyword evidence="4" id="KW-1185">Reference proteome</keyword>
<protein>
    <submittedName>
        <fullName evidence="3">Uncharacterized protein</fullName>
    </submittedName>
</protein>
<accession>A0A8J4PTM9</accession>
<organism evidence="3 4">
    <name type="scientific">Polysphondylium violaceum</name>
    <dbReference type="NCBI Taxonomy" id="133409"/>
    <lineage>
        <taxon>Eukaryota</taxon>
        <taxon>Amoebozoa</taxon>
        <taxon>Evosea</taxon>
        <taxon>Eumycetozoa</taxon>
        <taxon>Dictyostelia</taxon>
        <taxon>Dictyosteliales</taxon>
        <taxon>Dictyosteliaceae</taxon>
        <taxon>Polysphondylium</taxon>
    </lineage>
</organism>
<reference evidence="3" key="1">
    <citation type="submission" date="2020-01" db="EMBL/GenBank/DDBJ databases">
        <title>Development of genomics and gene disruption for Polysphondylium violaceum indicates a role for the polyketide synthase stlB in stalk morphogenesis.</title>
        <authorList>
            <person name="Narita B."/>
            <person name="Kawabe Y."/>
            <person name="Kin K."/>
            <person name="Saito T."/>
            <person name="Gibbs R."/>
            <person name="Kuspa A."/>
            <person name="Muzny D."/>
            <person name="Queller D."/>
            <person name="Richards S."/>
            <person name="Strassman J."/>
            <person name="Sucgang R."/>
            <person name="Worley K."/>
            <person name="Schaap P."/>
        </authorList>
    </citation>
    <scope>NUCLEOTIDE SEQUENCE</scope>
    <source>
        <strain evidence="3">QSvi11</strain>
    </source>
</reference>
<dbReference type="Pfam" id="PF10146">
    <property type="entry name" value="zf-C4H2"/>
    <property type="match status" value="1"/>
</dbReference>
<name>A0A8J4PTM9_9MYCE</name>
<evidence type="ECO:0000256" key="1">
    <source>
        <dbReference type="SAM" id="Coils"/>
    </source>
</evidence>
<feature type="region of interest" description="Disordered" evidence="2">
    <location>
        <begin position="1"/>
        <end position="72"/>
    </location>
</feature>
<evidence type="ECO:0000313" key="3">
    <source>
        <dbReference type="EMBL" id="KAF2073161.1"/>
    </source>
</evidence>
<feature type="coiled-coil region" evidence="1">
    <location>
        <begin position="149"/>
        <end position="211"/>
    </location>
</feature>
<proteinExistence type="predicted"/>
<feature type="compositionally biased region" description="Basic residues" evidence="2">
    <location>
        <begin position="279"/>
        <end position="289"/>
    </location>
</feature>
<keyword evidence="1" id="KW-0175">Coiled coil</keyword>
<gene>
    <name evidence="3" type="ORF">CYY_005514</name>
</gene>
<feature type="compositionally biased region" description="Low complexity" evidence="2">
    <location>
        <begin position="29"/>
        <end position="44"/>
    </location>
</feature>
<dbReference type="PANTHER" id="PTHR31058">
    <property type="entry name" value="ZINC FINGER C4H2 DOMAIN-CONTAINING PROTEIN"/>
    <property type="match status" value="1"/>
</dbReference>
<dbReference type="OrthoDB" id="20865at2759"/>
<comment type="caution">
    <text evidence="3">The sequence shown here is derived from an EMBL/GenBank/DDBJ whole genome shotgun (WGS) entry which is preliminary data.</text>
</comment>
<sequence length="289" mass="33207">MDHSNTDTESQQSNDGFLIATSSAEDAGNNNNDNNDSNLQQTNTYSVKKEKETSNSNSNSGSNDGNSSIDHNVNDINTHIAMTLSSMKYENNSNNNIKIEQQQKDDDNNSNNDNIDIIKNNLLVLNDIKDKEKDYNQIKDCVLKQMDLIDKENNMIDELHMERSQLIQEFKKYELLMKEIQIDLSRVDNVLAVSKKEKEKIQADLQQLQDMQLYPLKDSIDSQRKSIGLPTLPSIQEEKDRLNAEYLRDRLDKHILQQQQQQQLQSSFQSQSHTYTGAKRGRKRSIHTG</sequence>
<feature type="region of interest" description="Disordered" evidence="2">
    <location>
        <begin position="258"/>
        <end position="289"/>
    </location>
</feature>
<dbReference type="InterPro" id="IPR018482">
    <property type="entry name" value="Znf-C4H2"/>
</dbReference>
<dbReference type="Proteomes" id="UP000695562">
    <property type="component" value="Unassembled WGS sequence"/>
</dbReference>
<feature type="compositionally biased region" description="Low complexity" evidence="2">
    <location>
        <begin position="258"/>
        <end position="272"/>
    </location>
</feature>
<evidence type="ECO:0000313" key="4">
    <source>
        <dbReference type="Proteomes" id="UP000695562"/>
    </source>
</evidence>
<dbReference type="PANTHER" id="PTHR31058:SF2">
    <property type="entry name" value="ZINC FINGER C4H2 DOMAIN-CONTAINING PROTEIN"/>
    <property type="match status" value="1"/>
</dbReference>
<feature type="compositionally biased region" description="Polar residues" evidence="2">
    <location>
        <begin position="7"/>
        <end position="24"/>
    </location>
</feature>
<dbReference type="EMBL" id="AJWJ01000222">
    <property type="protein sequence ID" value="KAF2073161.1"/>
    <property type="molecule type" value="Genomic_DNA"/>
</dbReference>
<feature type="compositionally biased region" description="Low complexity" evidence="2">
    <location>
        <begin position="54"/>
        <end position="68"/>
    </location>
</feature>
<evidence type="ECO:0000256" key="2">
    <source>
        <dbReference type="SAM" id="MobiDB-lite"/>
    </source>
</evidence>
<dbReference type="GO" id="GO:0005634">
    <property type="term" value="C:nucleus"/>
    <property type="evidence" value="ECO:0007669"/>
    <property type="project" value="TreeGrafter"/>
</dbReference>